<evidence type="ECO:0000256" key="1">
    <source>
        <dbReference type="SAM" id="SignalP"/>
    </source>
</evidence>
<dbReference type="Proteomes" id="UP000838878">
    <property type="component" value="Chromosome 12"/>
</dbReference>
<sequence length="67" mass="7646">MNFFFLNVLIVLTIFMSIGLQVGEGAQIERRPCRQDCTSVCNIRGRADGYCLRGHCLCQKISYKNFP</sequence>
<keyword evidence="3" id="KW-1185">Reference proteome</keyword>
<feature type="non-terminal residue" evidence="2">
    <location>
        <position position="67"/>
    </location>
</feature>
<feature type="signal peptide" evidence="1">
    <location>
        <begin position="1"/>
        <end position="25"/>
    </location>
</feature>
<dbReference type="EMBL" id="OV170232">
    <property type="protein sequence ID" value="CAH0717388.1"/>
    <property type="molecule type" value="Genomic_DNA"/>
</dbReference>
<evidence type="ECO:0000313" key="2">
    <source>
        <dbReference type="EMBL" id="CAH0717388.1"/>
    </source>
</evidence>
<feature type="chain" id="PRO_5035453194" evidence="1">
    <location>
        <begin position="26"/>
        <end position="67"/>
    </location>
</feature>
<reference evidence="2" key="1">
    <citation type="submission" date="2021-12" db="EMBL/GenBank/DDBJ databases">
        <authorList>
            <person name="Martin H S."/>
        </authorList>
    </citation>
    <scope>NUCLEOTIDE SEQUENCE</scope>
</reference>
<evidence type="ECO:0000313" key="3">
    <source>
        <dbReference type="Proteomes" id="UP000838878"/>
    </source>
</evidence>
<accession>A0A8J9V7D8</accession>
<gene>
    <name evidence="2" type="ORF">BINO364_LOCUS3999</name>
</gene>
<keyword evidence="1" id="KW-0732">Signal</keyword>
<protein>
    <submittedName>
        <fullName evidence="2">Uncharacterized protein</fullName>
    </submittedName>
</protein>
<dbReference type="OrthoDB" id="10372196at2759"/>
<name>A0A8J9V7D8_9NEOP</name>
<proteinExistence type="predicted"/>
<dbReference type="AlphaFoldDB" id="A0A8J9V7D8"/>
<organism evidence="2 3">
    <name type="scientific">Brenthis ino</name>
    <name type="common">lesser marbled fritillary</name>
    <dbReference type="NCBI Taxonomy" id="405034"/>
    <lineage>
        <taxon>Eukaryota</taxon>
        <taxon>Metazoa</taxon>
        <taxon>Ecdysozoa</taxon>
        <taxon>Arthropoda</taxon>
        <taxon>Hexapoda</taxon>
        <taxon>Insecta</taxon>
        <taxon>Pterygota</taxon>
        <taxon>Neoptera</taxon>
        <taxon>Endopterygota</taxon>
        <taxon>Lepidoptera</taxon>
        <taxon>Glossata</taxon>
        <taxon>Ditrysia</taxon>
        <taxon>Papilionoidea</taxon>
        <taxon>Nymphalidae</taxon>
        <taxon>Heliconiinae</taxon>
        <taxon>Argynnini</taxon>
        <taxon>Brenthis</taxon>
    </lineage>
</organism>